<protein>
    <submittedName>
        <fullName evidence="1">Uncharacterized protein</fullName>
    </submittedName>
</protein>
<gene>
    <name evidence="1" type="ordered locus">TUZN_0717</name>
</gene>
<reference key="2">
    <citation type="submission" date="2011-03" db="EMBL/GenBank/DDBJ databases">
        <title>Complete genome sequence of the thermoacidophilic crenarchaeon Thermoproteus uzoniensis 768-20.</title>
        <authorList>
            <person name="Mardanov A.V."/>
            <person name="Gumerov V.M."/>
            <person name="Beletsky A.V."/>
            <person name="Prokofeva M.I."/>
            <person name="Bonch-Osmolovskaya E.A."/>
            <person name="Ravin N.V."/>
            <person name="Skryabin K.G."/>
        </authorList>
    </citation>
    <scope>NUCLEOTIDE SEQUENCE</scope>
    <source>
        <strain>768-20</strain>
    </source>
</reference>
<dbReference type="HOGENOM" id="CLU_2695978_0_0_2"/>
<dbReference type="InterPro" id="IPR036868">
    <property type="entry name" value="TusA-like_sf"/>
</dbReference>
<sequence length="73" mass="7961">MRRYEVKGPCPELGVVLARLALEVPAGETAVLVSKWRYVVEDVRNSAQLLGIEVLSVSEGPDGVEVVVRRAKT</sequence>
<dbReference type="KEGG" id="tuz:TUZN_0717"/>
<dbReference type="GeneID" id="10360256"/>
<evidence type="ECO:0000313" key="2">
    <source>
        <dbReference type="Proteomes" id="UP000008138"/>
    </source>
</evidence>
<name>F2L4M9_THEU7</name>
<dbReference type="SUPFAM" id="SSF64307">
    <property type="entry name" value="SirA-like"/>
    <property type="match status" value="1"/>
</dbReference>
<dbReference type="AlphaFoldDB" id="F2L4M9"/>
<dbReference type="OrthoDB" id="27327at2157"/>
<dbReference type="Proteomes" id="UP000008138">
    <property type="component" value="Chromosome"/>
</dbReference>
<evidence type="ECO:0000313" key="1">
    <source>
        <dbReference type="EMBL" id="AEA12207.1"/>
    </source>
</evidence>
<reference evidence="1 2" key="1">
    <citation type="journal article" date="2011" name="J. Bacteriol.">
        <title>Complete genome sequence of the thermoacidophilic crenarchaeon Thermoproteus uzoniensis 768-20.</title>
        <authorList>
            <person name="Mardanov A.V."/>
            <person name="Gumerov V.M."/>
            <person name="Beletsky A.V."/>
            <person name="Prokofeva M.I."/>
            <person name="Bonch-Osmolovskaya E.A."/>
            <person name="Ravin N.V."/>
            <person name="Skryabin K.G."/>
        </authorList>
    </citation>
    <scope>NUCLEOTIDE SEQUENCE [LARGE SCALE GENOMIC DNA]</scope>
    <source>
        <strain evidence="1 2">768-20</strain>
    </source>
</reference>
<keyword evidence="2" id="KW-1185">Reference proteome</keyword>
<dbReference type="EMBL" id="CP002590">
    <property type="protein sequence ID" value="AEA12207.1"/>
    <property type="molecule type" value="Genomic_DNA"/>
</dbReference>
<accession>F2L4M9</accession>
<dbReference type="eggNOG" id="arCOG07004">
    <property type="taxonomic scope" value="Archaea"/>
</dbReference>
<dbReference type="RefSeq" id="WP_013679543.1">
    <property type="nucleotide sequence ID" value="NC_015315.1"/>
</dbReference>
<organism evidence="1 2">
    <name type="scientific">Thermoproteus uzoniensis (strain 768-20)</name>
    <dbReference type="NCBI Taxonomy" id="999630"/>
    <lineage>
        <taxon>Archaea</taxon>
        <taxon>Thermoproteota</taxon>
        <taxon>Thermoprotei</taxon>
        <taxon>Thermoproteales</taxon>
        <taxon>Thermoproteaceae</taxon>
        <taxon>Thermoproteus</taxon>
    </lineage>
</organism>
<proteinExistence type="predicted"/>